<feature type="region of interest" description="Disordered" evidence="1">
    <location>
        <begin position="46"/>
        <end position="75"/>
    </location>
</feature>
<dbReference type="InterPro" id="IPR013103">
    <property type="entry name" value="RVT_2"/>
</dbReference>
<dbReference type="EMBL" id="BKCJ011024497">
    <property type="protein sequence ID" value="GFC69416.1"/>
    <property type="molecule type" value="Genomic_DNA"/>
</dbReference>
<sequence length="175" mass="20021">MNEEMYAEHSKCYMFYVIEPNDYVSVNSIIESRDAIFDEERFTSIPRPRGMIQPSSSKIAEDEVEGTDEEDPRSLSEAMASRDVAFWKEAVQSEINFIIHNDTWELTDLPPGCQALGSIHDLVIHQMDVKTAFLNGDLDEKIYMKQLEGFEMHGHESKVCKLKKSLCGLKQAPKQ</sequence>
<organism evidence="3">
    <name type="scientific">Tanacetum cinerariifolium</name>
    <name type="common">Dalmatian daisy</name>
    <name type="synonym">Chrysanthemum cinerariifolium</name>
    <dbReference type="NCBI Taxonomy" id="118510"/>
    <lineage>
        <taxon>Eukaryota</taxon>
        <taxon>Viridiplantae</taxon>
        <taxon>Streptophyta</taxon>
        <taxon>Embryophyta</taxon>
        <taxon>Tracheophyta</taxon>
        <taxon>Spermatophyta</taxon>
        <taxon>Magnoliopsida</taxon>
        <taxon>eudicotyledons</taxon>
        <taxon>Gunneridae</taxon>
        <taxon>Pentapetalae</taxon>
        <taxon>asterids</taxon>
        <taxon>campanulids</taxon>
        <taxon>Asterales</taxon>
        <taxon>Asteraceae</taxon>
        <taxon>Asteroideae</taxon>
        <taxon>Anthemideae</taxon>
        <taxon>Anthemidinae</taxon>
        <taxon>Tanacetum</taxon>
    </lineage>
</organism>
<feature type="domain" description="Reverse transcriptase Ty1/copia-type" evidence="2">
    <location>
        <begin position="115"/>
        <end position="174"/>
    </location>
</feature>
<evidence type="ECO:0000256" key="1">
    <source>
        <dbReference type="SAM" id="MobiDB-lite"/>
    </source>
</evidence>
<reference evidence="3" key="1">
    <citation type="journal article" date="2019" name="Sci. Rep.">
        <title>Draft genome of Tanacetum cinerariifolium, the natural source of mosquito coil.</title>
        <authorList>
            <person name="Yamashiro T."/>
            <person name="Shiraishi A."/>
            <person name="Satake H."/>
            <person name="Nakayama K."/>
        </authorList>
    </citation>
    <scope>NUCLEOTIDE SEQUENCE</scope>
</reference>
<evidence type="ECO:0000313" key="3">
    <source>
        <dbReference type="EMBL" id="GFC69416.1"/>
    </source>
</evidence>
<protein>
    <recommendedName>
        <fullName evidence="2">Reverse transcriptase Ty1/copia-type domain-containing protein</fullName>
    </recommendedName>
</protein>
<evidence type="ECO:0000259" key="2">
    <source>
        <dbReference type="Pfam" id="PF07727"/>
    </source>
</evidence>
<feature type="compositionally biased region" description="Acidic residues" evidence="1">
    <location>
        <begin position="62"/>
        <end position="71"/>
    </location>
</feature>
<proteinExistence type="predicted"/>
<gene>
    <name evidence="3" type="ORF">Tci_841386</name>
</gene>
<dbReference type="Pfam" id="PF07727">
    <property type="entry name" value="RVT_2"/>
    <property type="match status" value="1"/>
</dbReference>
<name>A0A699QIH4_TANCI</name>
<dbReference type="AlphaFoldDB" id="A0A699QIH4"/>
<comment type="caution">
    <text evidence="3">The sequence shown here is derived from an EMBL/GenBank/DDBJ whole genome shotgun (WGS) entry which is preliminary data.</text>
</comment>
<accession>A0A699QIH4</accession>